<accession>A0A5J4SUU4</accession>
<dbReference type="Gene3D" id="3.40.50.200">
    <property type="entry name" value="Peptidase S8/S53 domain"/>
    <property type="match status" value="1"/>
</dbReference>
<dbReference type="InterPro" id="IPR036116">
    <property type="entry name" value="FN3_sf"/>
</dbReference>
<evidence type="ECO:0000256" key="1">
    <source>
        <dbReference type="ARBA" id="ARBA00011073"/>
    </source>
</evidence>
<sequence>TLSAPYGGSGTDNAIYSTYPTKSPNGTPKGSGYGYKSGTSQACPHISGIAALILSKPKATQSGFTPDEVKEIVLSSTRNIDSYNPEYAGKLGAGLIDAYMALGGKVNVVINLEVVWDVSSAKLKWSHTNTHEVSSYEIFWSQHSLAGISLENLPAGAGIEKVRINNTWTPGVQREYQINGLKSNFPYYIAVVAVDGLENRFRKDTNGRTLNLPPVWEEKNNQIYIEEFNRITTLDLNDYFHDPDSDVPLSYQATSSDKSRLKVTLEGSILTLSAISGGLCQIIIIATDSNKAQATGTLITMARDPKNEVDVYPNPATDKLYIRMGKEVDEAVRVQLFNSAGIKVMDTNVVVRPFEPGAIAVEKLSSGVYTLAIKYNGKEIKRNILKY</sequence>
<dbReference type="InterPro" id="IPR023828">
    <property type="entry name" value="Peptidase_S8_Ser-AS"/>
</dbReference>
<dbReference type="Pfam" id="PF00082">
    <property type="entry name" value="Peptidase_S8"/>
    <property type="match status" value="1"/>
</dbReference>
<evidence type="ECO:0000259" key="5">
    <source>
        <dbReference type="Pfam" id="PF00082"/>
    </source>
</evidence>
<dbReference type="PROSITE" id="PS00138">
    <property type="entry name" value="SUBTILASE_SER"/>
    <property type="match status" value="1"/>
</dbReference>
<dbReference type="GO" id="GO:0004252">
    <property type="term" value="F:serine-type endopeptidase activity"/>
    <property type="evidence" value="ECO:0007669"/>
    <property type="project" value="InterPro"/>
</dbReference>
<dbReference type="InterPro" id="IPR026444">
    <property type="entry name" value="Secre_tail"/>
</dbReference>
<dbReference type="InterPro" id="IPR013783">
    <property type="entry name" value="Ig-like_fold"/>
</dbReference>
<dbReference type="Gene3D" id="2.60.40.10">
    <property type="entry name" value="Immunoglobulins"/>
    <property type="match status" value="1"/>
</dbReference>
<comment type="caution">
    <text evidence="7">The sequence shown here is derived from an EMBL/GenBank/DDBJ whole genome shotgun (WGS) entry which is preliminary data.</text>
</comment>
<keyword evidence="3" id="KW-0378">Hydrolase</keyword>
<dbReference type="Pfam" id="PF18962">
    <property type="entry name" value="Por_Secre_tail"/>
    <property type="match status" value="1"/>
</dbReference>
<feature type="non-terminal residue" evidence="7">
    <location>
        <position position="1"/>
    </location>
</feature>
<dbReference type="InterPro" id="IPR051048">
    <property type="entry name" value="Peptidase_S8/S53_subtilisin"/>
</dbReference>
<keyword evidence="4" id="KW-0720">Serine protease</keyword>
<evidence type="ECO:0000256" key="3">
    <source>
        <dbReference type="ARBA" id="ARBA00022801"/>
    </source>
</evidence>
<evidence type="ECO:0000256" key="4">
    <source>
        <dbReference type="ARBA" id="ARBA00022825"/>
    </source>
</evidence>
<dbReference type="EMBL" id="SNRY01000054">
    <property type="protein sequence ID" value="KAA6349073.1"/>
    <property type="molecule type" value="Genomic_DNA"/>
</dbReference>
<evidence type="ECO:0000259" key="6">
    <source>
        <dbReference type="Pfam" id="PF18962"/>
    </source>
</evidence>
<dbReference type="GO" id="GO:0006508">
    <property type="term" value="P:proteolysis"/>
    <property type="evidence" value="ECO:0007669"/>
    <property type="project" value="UniProtKB-KW"/>
</dbReference>
<dbReference type="NCBIfam" id="TIGR04183">
    <property type="entry name" value="Por_Secre_tail"/>
    <property type="match status" value="1"/>
</dbReference>
<evidence type="ECO:0008006" key="8">
    <source>
        <dbReference type="Google" id="ProtNLM"/>
    </source>
</evidence>
<dbReference type="InterPro" id="IPR000209">
    <property type="entry name" value="Peptidase_S8/S53_dom"/>
</dbReference>
<evidence type="ECO:0000313" key="7">
    <source>
        <dbReference type="EMBL" id="KAA6349073.1"/>
    </source>
</evidence>
<dbReference type="PANTHER" id="PTHR43399">
    <property type="entry name" value="SUBTILISIN-RELATED"/>
    <property type="match status" value="1"/>
</dbReference>
<dbReference type="SUPFAM" id="SSF52743">
    <property type="entry name" value="Subtilisin-like"/>
    <property type="match status" value="1"/>
</dbReference>
<reference evidence="7" key="1">
    <citation type="submission" date="2019-03" db="EMBL/GenBank/DDBJ databases">
        <title>Single cell metagenomics reveals metabolic interactions within the superorganism composed of flagellate Streblomastix strix and complex community of Bacteroidetes bacteria on its surface.</title>
        <authorList>
            <person name="Treitli S.C."/>
            <person name="Kolisko M."/>
            <person name="Husnik F."/>
            <person name="Keeling P."/>
            <person name="Hampl V."/>
        </authorList>
    </citation>
    <scope>NUCLEOTIDE SEQUENCE</scope>
    <source>
        <strain evidence="7">STM</strain>
    </source>
</reference>
<comment type="similarity">
    <text evidence="1">Belongs to the peptidase S8 family.</text>
</comment>
<evidence type="ECO:0000256" key="2">
    <source>
        <dbReference type="ARBA" id="ARBA00022670"/>
    </source>
</evidence>
<dbReference type="AlphaFoldDB" id="A0A5J4SUU4"/>
<dbReference type="SUPFAM" id="SSF49265">
    <property type="entry name" value="Fibronectin type III"/>
    <property type="match status" value="1"/>
</dbReference>
<organism evidence="7">
    <name type="scientific">termite gut metagenome</name>
    <dbReference type="NCBI Taxonomy" id="433724"/>
    <lineage>
        <taxon>unclassified sequences</taxon>
        <taxon>metagenomes</taxon>
        <taxon>organismal metagenomes</taxon>
    </lineage>
</organism>
<proteinExistence type="inferred from homology"/>
<dbReference type="InterPro" id="IPR036852">
    <property type="entry name" value="Peptidase_S8/S53_dom_sf"/>
</dbReference>
<feature type="domain" description="Secretion system C-terminal sorting" evidence="6">
    <location>
        <begin position="311"/>
        <end position="382"/>
    </location>
</feature>
<keyword evidence="2" id="KW-0645">Protease</keyword>
<dbReference type="PANTHER" id="PTHR43399:SF4">
    <property type="entry name" value="CELL WALL-ASSOCIATED PROTEASE"/>
    <property type="match status" value="1"/>
</dbReference>
<name>A0A5J4SUU4_9ZZZZ</name>
<protein>
    <recommendedName>
        <fullName evidence="8">T9SS type A sorting domain-containing protein</fullName>
    </recommendedName>
</protein>
<gene>
    <name evidence="7" type="ORF">EZS27_003469</name>
</gene>
<feature type="domain" description="Peptidase S8/S53" evidence="5">
    <location>
        <begin position="23"/>
        <end position="78"/>
    </location>
</feature>
<dbReference type="PROSITE" id="PS51892">
    <property type="entry name" value="SUBTILASE"/>
    <property type="match status" value="1"/>
</dbReference>